<sequence length="610" mass="66455">MPALLGRYFLARFRSIQQAELKSGRTLPCYNDLLILKSFSGWWVSGSVSELLSRIKDAREARVSGISYCSQSFQNILNMMLMRYKPTPSDLVGSFPGVNTFAAPILLTGAEVGVGGRRRLASQGEPGSIPGGVAPPPGFSQVGIVPDDAVRRRVFSGISRFPRPFSFADGCFYGDAPHDYSESDEPNSRNSGRERNEHEKAGRETWSEPPGGDVTGASSGALGCGRRSAERGAMTSSGGSGALGRARLPPPQWRVRRCGLRTAVPRRRGLLSSFVRVAQWLSLSTRTLPHQYGIPSTLCCRRNDVLGLKEKETRHHEKGKTDLPKEHLPIQMSVLQLLHPPPQSPDVNPVERLWAGLKDVVQFRPPKSRYSNRGFSRKGAKCLGKKLKVGAQQPRGTRQEAVAPVAVGRNTPAVTARNKALPLLARTGSRQEMNQHFRPAAIDSGWPGAIHVPALGRKWCGAQRSLVDRHGSSLTLSSDSLVCHSRSTRLPCDGEGGTDSRLLGSCVTALEMRRQQVVSPWSGAATIWLYQGGREGGGGLQLSSHQDEPGSIPCRVAPQGFRTWESCRSTFLEICSFPRSCNLALRHTHLSSPLQSPDKQAADTPARRLT</sequence>
<feature type="region of interest" description="Disordered" evidence="1">
    <location>
        <begin position="178"/>
        <end position="248"/>
    </location>
</feature>
<evidence type="ECO:0000313" key="2">
    <source>
        <dbReference type="EMBL" id="KAJ8898304.1"/>
    </source>
</evidence>
<reference evidence="2 3" key="1">
    <citation type="submission" date="2023-02" db="EMBL/GenBank/DDBJ databases">
        <title>LHISI_Scaffold_Assembly.</title>
        <authorList>
            <person name="Stuart O.P."/>
            <person name="Cleave R."/>
            <person name="Magrath M.J.L."/>
            <person name="Mikheyev A.S."/>
        </authorList>
    </citation>
    <scope>NUCLEOTIDE SEQUENCE [LARGE SCALE GENOMIC DNA]</scope>
    <source>
        <strain evidence="2">Daus_M_001</strain>
        <tissue evidence="2">Leg muscle</tissue>
    </source>
</reference>
<evidence type="ECO:0000313" key="3">
    <source>
        <dbReference type="Proteomes" id="UP001159363"/>
    </source>
</evidence>
<feature type="compositionally biased region" description="Basic and acidic residues" evidence="1">
    <location>
        <begin position="191"/>
        <end position="206"/>
    </location>
</feature>
<accession>A0ABQ9INQ8</accession>
<dbReference type="Proteomes" id="UP001159363">
    <property type="component" value="Chromosome 1"/>
</dbReference>
<feature type="region of interest" description="Disordered" evidence="1">
    <location>
        <begin position="119"/>
        <end position="140"/>
    </location>
</feature>
<organism evidence="2 3">
    <name type="scientific">Dryococelus australis</name>
    <dbReference type="NCBI Taxonomy" id="614101"/>
    <lineage>
        <taxon>Eukaryota</taxon>
        <taxon>Metazoa</taxon>
        <taxon>Ecdysozoa</taxon>
        <taxon>Arthropoda</taxon>
        <taxon>Hexapoda</taxon>
        <taxon>Insecta</taxon>
        <taxon>Pterygota</taxon>
        <taxon>Neoptera</taxon>
        <taxon>Polyneoptera</taxon>
        <taxon>Phasmatodea</taxon>
        <taxon>Verophasmatodea</taxon>
        <taxon>Anareolatae</taxon>
        <taxon>Phasmatidae</taxon>
        <taxon>Eurycanthinae</taxon>
        <taxon>Dryococelus</taxon>
    </lineage>
</organism>
<name>A0ABQ9INQ8_9NEOP</name>
<evidence type="ECO:0000256" key="1">
    <source>
        <dbReference type="SAM" id="MobiDB-lite"/>
    </source>
</evidence>
<keyword evidence="3" id="KW-1185">Reference proteome</keyword>
<protein>
    <submittedName>
        <fullName evidence="2">Uncharacterized protein</fullName>
    </submittedName>
</protein>
<gene>
    <name evidence="2" type="ORF">PR048_003664</name>
</gene>
<dbReference type="EMBL" id="JARBHB010000001">
    <property type="protein sequence ID" value="KAJ8898304.1"/>
    <property type="molecule type" value="Genomic_DNA"/>
</dbReference>
<proteinExistence type="predicted"/>
<comment type="caution">
    <text evidence="2">The sequence shown here is derived from an EMBL/GenBank/DDBJ whole genome shotgun (WGS) entry which is preliminary data.</text>
</comment>